<dbReference type="GO" id="GO:0000122">
    <property type="term" value="P:negative regulation of transcription by RNA polymerase II"/>
    <property type="evidence" value="ECO:0007669"/>
    <property type="project" value="TreeGrafter"/>
</dbReference>
<keyword evidence="2" id="KW-0678">Repressor</keyword>
<organism evidence="8 9">
    <name type="scientific">Hippocampus comes</name>
    <name type="common">Tiger tail seahorse</name>
    <dbReference type="NCBI Taxonomy" id="109280"/>
    <lineage>
        <taxon>Eukaryota</taxon>
        <taxon>Metazoa</taxon>
        <taxon>Chordata</taxon>
        <taxon>Craniata</taxon>
        <taxon>Vertebrata</taxon>
        <taxon>Euteleostomi</taxon>
        <taxon>Actinopterygii</taxon>
        <taxon>Neopterygii</taxon>
        <taxon>Teleostei</taxon>
        <taxon>Neoteleostei</taxon>
        <taxon>Acanthomorphata</taxon>
        <taxon>Syngnathiaria</taxon>
        <taxon>Syngnathiformes</taxon>
        <taxon>Syngnathoidei</taxon>
        <taxon>Syngnathidae</taxon>
        <taxon>Hippocampus</taxon>
    </lineage>
</organism>
<dbReference type="Ensembl" id="ENSHCOT00000020420.1">
    <property type="protein sequence ID" value="ENSHCOP00000013173.1"/>
    <property type="gene ID" value="ENSHCOG00000016312.1"/>
</dbReference>
<dbReference type="FunFam" id="2.40.50.40:FF:000006">
    <property type="entry name" value="Chromobox protein homolog 7"/>
    <property type="match status" value="1"/>
</dbReference>
<reference evidence="8" key="1">
    <citation type="submission" date="2025-08" db="UniProtKB">
        <authorList>
            <consortium name="Ensembl"/>
        </authorList>
    </citation>
    <scope>IDENTIFICATION</scope>
</reference>
<reference evidence="8" key="2">
    <citation type="submission" date="2025-09" db="UniProtKB">
        <authorList>
            <consortium name="Ensembl"/>
        </authorList>
    </citation>
    <scope>IDENTIFICATION</scope>
</reference>
<feature type="compositionally biased region" description="Polar residues" evidence="6">
    <location>
        <begin position="115"/>
        <end position="125"/>
    </location>
</feature>
<dbReference type="PROSITE" id="PS00598">
    <property type="entry name" value="CHROMO_1"/>
    <property type="match status" value="1"/>
</dbReference>
<dbReference type="PANTHER" id="PTHR46727:SF4">
    <property type="entry name" value="E3 SUMO-PROTEIN LIGASE CBX4"/>
    <property type="match status" value="1"/>
</dbReference>
<accession>A0A3Q2Y7W9</accession>
<keyword evidence="9" id="KW-1185">Reference proteome</keyword>
<dbReference type="PANTHER" id="PTHR46727">
    <property type="entry name" value="E3 SUMO-PROTEIN LIGASE CBX4"/>
    <property type="match status" value="1"/>
</dbReference>
<comment type="subcellular location">
    <subcellularLocation>
        <location evidence="1">Nucleus</location>
    </subcellularLocation>
</comment>
<dbReference type="GO" id="GO:0061665">
    <property type="term" value="F:SUMO ligase activity"/>
    <property type="evidence" value="ECO:0007669"/>
    <property type="project" value="TreeGrafter"/>
</dbReference>
<dbReference type="SMART" id="SM00298">
    <property type="entry name" value="CHROMO"/>
    <property type="match status" value="1"/>
</dbReference>
<name>A0A3Q2Y7W9_HIPCM</name>
<evidence type="ECO:0000256" key="3">
    <source>
        <dbReference type="ARBA" id="ARBA00023015"/>
    </source>
</evidence>
<dbReference type="OMA" id="ICHFNDL"/>
<dbReference type="InterPro" id="IPR043531">
    <property type="entry name" value="CBX4"/>
</dbReference>
<dbReference type="InterPro" id="IPR023780">
    <property type="entry name" value="Chromo_domain"/>
</dbReference>
<dbReference type="GO" id="GO:0032183">
    <property type="term" value="F:SUMO binding"/>
    <property type="evidence" value="ECO:0007669"/>
    <property type="project" value="TreeGrafter"/>
</dbReference>
<feature type="domain" description="Chromo" evidence="7">
    <location>
        <begin position="11"/>
        <end position="69"/>
    </location>
</feature>
<evidence type="ECO:0000256" key="1">
    <source>
        <dbReference type="ARBA" id="ARBA00004123"/>
    </source>
</evidence>
<evidence type="ECO:0000256" key="4">
    <source>
        <dbReference type="ARBA" id="ARBA00023163"/>
    </source>
</evidence>
<dbReference type="GO" id="GO:0035102">
    <property type="term" value="C:PRC1 complex"/>
    <property type="evidence" value="ECO:0007669"/>
    <property type="project" value="TreeGrafter"/>
</dbReference>
<dbReference type="SUPFAM" id="SSF54160">
    <property type="entry name" value="Chromo domain-like"/>
    <property type="match status" value="1"/>
</dbReference>
<dbReference type="Gene3D" id="2.40.50.40">
    <property type="match status" value="1"/>
</dbReference>
<dbReference type="CDD" id="cd18645">
    <property type="entry name" value="CD_Cbx4"/>
    <property type="match status" value="1"/>
</dbReference>
<dbReference type="GeneTree" id="ENSGT00940000160081"/>
<evidence type="ECO:0000256" key="2">
    <source>
        <dbReference type="ARBA" id="ARBA00022491"/>
    </source>
</evidence>
<dbReference type="AlphaFoldDB" id="A0A3Q2Y7W9"/>
<dbReference type="GO" id="GO:0016925">
    <property type="term" value="P:protein sumoylation"/>
    <property type="evidence" value="ECO:0007669"/>
    <property type="project" value="TreeGrafter"/>
</dbReference>
<proteinExistence type="predicted"/>
<dbReference type="STRING" id="109280.ENSHCOP00000013173"/>
<dbReference type="Pfam" id="PF00385">
    <property type="entry name" value="Chromo"/>
    <property type="match status" value="1"/>
</dbReference>
<keyword evidence="5" id="KW-0539">Nucleus</keyword>
<dbReference type="InterPro" id="IPR017984">
    <property type="entry name" value="Chromo_dom_subgr"/>
</dbReference>
<keyword evidence="4" id="KW-0804">Transcription</keyword>
<keyword evidence="3" id="KW-0805">Transcription regulation</keyword>
<evidence type="ECO:0000256" key="5">
    <source>
        <dbReference type="ARBA" id="ARBA00023242"/>
    </source>
</evidence>
<dbReference type="PRINTS" id="PR00504">
    <property type="entry name" value="CHROMODOMAIN"/>
</dbReference>
<dbReference type="PROSITE" id="PS50013">
    <property type="entry name" value="CHROMO_2"/>
    <property type="match status" value="1"/>
</dbReference>
<dbReference type="Proteomes" id="UP000264820">
    <property type="component" value="Unplaced"/>
</dbReference>
<feature type="region of interest" description="Disordered" evidence="6">
    <location>
        <begin position="94"/>
        <end position="129"/>
    </location>
</feature>
<dbReference type="InterPro" id="IPR023779">
    <property type="entry name" value="Chromodomain_CS"/>
</dbReference>
<sequence>MELPAAGEHVFAVEGIEKKRIRKGKIEYLVKWRGWSPKYNTWEPEENILDPRLLVAFQYRERQEQLMGYRKRGPKPKHLLLQVPSFARRSSIPAGLEDASADADDSPKSDAVPVQRSQPQQYQLNSKKHHQYQPSTCLCGEKSLLVSGKKKRHPSKNVDVAFFVHGFLQ</sequence>
<evidence type="ECO:0000313" key="9">
    <source>
        <dbReference type="Proteomes" id="UP000264820"/>
    </source>
</evidence>
<protein>
    <submittedName>
        <fullName evidence="8">E3 SUMO-protein ligase CBX4-like</fullName>
    </submittedName>
</protein>
<dbReference type="InterPro" id="IPR016197">
    <property type="entry name" value="Chromo-like_dom_sf"/>
</dbReference>
<dbReference type="InterPro" id="IPR000953">
    <property type="entry name" value="Chromo/chromo_shadow_dom"/>
</dbReference>
<evidence type="ECO:0000256" key="6">
    <source>
        <dbReference type="SAM" id="MobiDB-lite"/>
    </source>
</evidence>
<evidence type="ECO:0000313" key="8">
    <source>
        <dbReference type="Ensembl" id="ENSHCOP00000013173.1"/>
    </source>
</evidence>
<evidence type="ECO:0000259" key="7">
    <source>
        <dbReference type="PROSITE" id="PS50013"/>
    </source>
</evidence>